<evidence type="ECO:0000259" key="1">
    <source>
        <dbReference type="Pfam" id="PF08858"/>
    </source>
</evidence>
<dbReference type="OrthoDB" id="2427704at2"/>
<organism evidence="2 3">
    <name type="scientific">Chengkuizengella marina</name>
    <dbReference type="NCBI Taxonomy" id="2507566"/>
    <lineage>
        <taxon>Bacteria</taxon>
        <taxon>Bacillati</taxon>
        <taxon>Bacillota</taxon>
        <taxon>Bacilli</taxon>
        <taxon>Bacillales</taxon>
        <taxon>Paenibacillaceae</taxon>
        <taxon>Chengkuizengella</taxon>
    </lineage>
</organism>
<dbReference type="RefSeq" id="WP_160644105.1">
    <property type="nucleotide sequence ID" value="NZ_SIJB01000006.1"/>
</dbReference>
<accession>A0A6N9Q1Y8</accession>
<sequence>MKSFNVGDWVKGVSKEDEFFIGYIERIKDTMANIYIVQSDNPYLINRKVKIPSNKITFMEPSDLYFEGNILNLIDIALIEKNEDDFLKYTNQLHELRSIHNKLNNLEEINLTKGEGYHRI</sequence>
<dbReference type="EMBL" id="SIJB01000006">
    <property type="protein sequence ID" value="NBI27798.1"/>
    <property type="molecule type" value="Genomic_DNA"/>
</dbReference>
<dbReference type="InterPro" id="IPR027393">
    <property type="entry name" value="Virus_scaffolding_prot_C"/>
</dbReference>
<gene>
    <name evidence="2" type="ORF">ERL59_02325</name>
</gene>
<dbReference type="Gene3D" id="4.10.810.10">
    <property type="entry name" value="Virus Scaffolding Protein, Chain A"/>
    <property type="match status" value="1"/>
</dbReference>
<reference evidence="2 3" key="1">
    <citation type="submission" date="2019-01" db="EMBL/GenBank/DDBJ databases">
        <title>Chengkuizengella sp. nov., isolated from deep-sea sediment of East Pacific Ocean.</title>
        <authorList>
            <person name="Yang J."/>
            <person name="Lai Q."/>
            <person name="Shao Z."/>
        </authorList>
    </citation>
    <scope>NUCLEOTIDE SEQUENCE [LARGE SCALE GENOMIC DNA]</scope>
    <source>
        <strain evidence="2 3">YPA3-1-1</strain>
    </source>
</reference>
<protein>
    <recommendedName>
        <fullName evidence="1">IDEAL domain-containing protein</fullName>
    </recommendedName>
</protein>
<dbReference type="Pfam" id="PF08858">
    <property type="entry name" value="IDEAL"/>
    <property type="match status" value="1"/>
</dbReference>
<dbReference type="Proteomes" id="UP000448943">
    <property type="component" value="Unassembled WGS sequence"/>
</dbReference>
<dbReference type="AlphaFoldDB" id="A0A6N9Q1Y8"/>
<dbReference type="InterPro" id="IPR014957">
    <property type="entry name" value="IDEAL_dom"/>
</dbReference>
<feature type="domain" description="IDEAL" evidence="1">
    <location>
        <begin position="70"/>
        <end position="93"/>
    </location>
</feature>
<evidence type="ECO:0000313" key="3">
    <source>
        <dbReference type="Proteomes" id="UP000448943"/>
    </source>
</evidence>
<comment type="caution">
    <text evidence="2">The sequence shown here is derived from an EMBL/GenBank/DDBJ whole genome shotgun (WGS) entry which is preliminary data.</text>
</comment>
<name>A0A6N9Q1Y8_9BACL</name>
<evidence type="ECO:0000313" key="2">
    <source>
        <dbReference type="EMBL" id="NBI27798.1"/>
    </source>
</evidence>
<proteinExistence type="predicted"/>
<keyword evidence="3" id="KW-1185">Reference proteome</keyword>